<dbReference type="Gramene" id="OMO62991">
    <property type="protein sequence ID" value="OMO62991"/>
    <property type="gene ID" value="CCACVL1_22548"/>
</dbReference>
<gene>
    <name evidence="1" type="ORF">CCACVL1_22548</name>
</gene>
<dbReference type="AlphaFoldDB" id="A0A1R3GY98"/>
<dbReference type="EMBL" id="AWWV01013068">
    <property type="protein sequence ID" value="OMO62991.1"/>
    <property type="molecule type" value="Genomic_DNA"/>
</dbReference>
<dbReference type="Proteomes" id="UP000188268">
    <property type="component" value="Unassembled WGS sequence"/>
</dbReference>
<comment type="caution">
    <text evidence="1">The sequence shown here is derived from an EMBL/GenBank/DDBJ whole genome shotgun (WGS) entry which is preliminary data.</text>
</comment>
<name>A0A1R3GY98_COCAP</name>
<organism evidence="1 2">
    <name type="scientific">Corchorus capsularis</name>
    <name type="common">Jute</name>
    <dbReference type="NCBI Taxonomy" id="210143"/>
    <lineage>
        <taxon>Eukaryota</taxon>
        <taxon>Viridiplantae</taxon>
        <taxon>Streptophyta</taxon>
        <taxon>Embryophyta</taxon>
        <taxon>Tracheophyta</taxon>
        <taxon>Spermatophyta</taxon>
        <taxon>Magnoliopsida</taxon>
        <taxon>eudicotyledons</taxon>
        <taxon>Gunneridae</taxon>
        <taxon>Pentapetalae</taxon>
        <taxon>rosids</taxon>
        <taxon>malvids</taxon>
        <taxon>Malvales</taxon>
        <taxon>Malvaceae</taxon>
        <taxon>Grewioideae</taxon>
        <taxon>Apeibeae</taxon>
        <taxon>Corchorus</taxon>
    </lineage>
</organism>
<keyword evidence="2" id="KW-1185">Reference proteome</keyword>
<dbReference type="GO" id="GO:0005829">
    <property type="term" value="C:cytosol"/>
    <property type="evidence" value="ECO:0007669"/>
    <property type="project" value="TreeGrafter"/>
</dbReference>
<dbReference type="InterPro" id="IPR044668">
    <property type="entry name" value="PuuD-like"/>
</dbReference>
<dbReference type="PANTHER" id="PTHR43235:SF1">
    <property type="entry name" value="GLUTAMINE AMIDOTRANSFERASE PB2B2.05-RELATED"/>
    <property type="match status" value="1"/>
</dbReference>
<evidence type="ECO:0000313" key="2">
    <source>
        <dbReference type="Proteomes" id="UP000188268"/>
    </source>
</evidence>
<evidence type="ECO:0008006" key="3">
    <source>
        <dbReference type="Google" id="ProtNLM"/>
    </source>
</evidence>
<proteinExistence type="predicted"/>
<evidence type="ECO:0000313" key="1">
    <source>
        <dbReference type="EMBL" id="OMO62991.1"/>
    </source>
</evidence>
<dbReference type="STRING" id="210143.A0A1R3GY98"/>
<dbReference type="InterPro" id="IPR029062">
    <property type="entry name" value="Class_I_gatase-like"/>
</dbReference>
<sequence length="64" mass="7614">MAFATDVLIEGFYNPDAYNPKEDKFIMGLQFHPERMRHLDLDEFYHLGCHSGERYPEGTYLLSW</sequence>
<dbReference type="OrthoDB" id="1724632at2759"/>
<reference evidence="1 2" key="1">
    <citation type="submission" date="2013-09" db="EMBL/GenBank/DDBJ databases">
        <title>Corchorus capsularis genome sequencing.</title>
        <authorList>
            <person name="Alam M."/>
            <person name="Haque M.S."/>
            <person name="Islam M.S."/>
            <person name="Emdad E.M."/>
            <person name="Islam M.M."/>
            <person name="Ahmed B."/>
            <person name="Halim A."/>
            <person name="Hossen Q.M.M."/>
            <person name="Hossain M.Z."/>
            <person name="Ahmed R."/>
            <person name="Khan M.M."/>
            <person name="Islam R."/>
            <person name="Rashid M.M."/>
            <person name="Khan S.A."/>
            <person name="Rahman M.S."/>
            <person name="Alam M."/>
        </authorList>
    </citation>
    <scope>NUCLEOTIDE SEQUENCE [LARGE SCALE GENOMIC DNA]</scope>
    <source>
        <strain evidence="2">cv. CVL-1</strain>
        <tissue evidence="1">Whole seedling</tissue>
    </source>
</reference>
<accession>A0A1R3GY98</accession>
<dbReference type="GO" id="GO:0016811">
    <property type="term" value="F:hydrolase activity, acting on carbon-nitrogen (but not peptide) bonds, in linear amides"/>
    <property type="evidence" value="ECO:0007669"/>
    <property type="project" value="InterPro"/>
</dbReference>
<protein>
    <recommendedName>
        <fullName evidence="3">Peptidase C26</fullName>
    </recommendedName>
</protein>
<dbReference type="Gene3D" id="3.40.50.880">
    <property type="match status" value="1"/>
</dbReference>
<dbReference type="PANTHER" id="PTHR43235">
    <property type="entry name" value="GLUTAMINE AMIDOTRANSFERASE PB2B2.05-RELATED"/>
    <property type="match status" value="1"/>
</dbReference>